<dbReference type="Gene3D" id="3.40.630.190">
    <property type="entry name" value="LCP protein"/>
    <property type="match status" value="1"/>
</dbReference>
<evidence type="ECO:0000256" key="2">
    <source>
        <dbReference type="SAM" id="MobiDB-lite"/>
    </source>
</evidence>
<evidence type="ECO:0000313" key="6">
    <source>
        <dbReference type="Proteomes" id="UP000198538"/>
    </source>
</evidence>
<keyword evidence="3" id="KW-1133">Transmembrane helix</keyword>
<protein>
    <submittedName>
        <fullName evidence="5">Transcriptional attenuator, LytR family</fullName>
    </submittedName>
</protein>
<evidence type="ECO:0000256" key="1">
    <source>
        <dbReference type="ARBA" id="ARBA00006068"/>
    </source>
</evidence>
<name>A0A1G5J5G7_9BACL</name>
<evidence type="ECO:0000313" key="5">
    <source>
        <dbReference type="EMBL" id="SCY83603.1"/>
    </source>
</evidence>
<evidence type="ECO:0000256" key="3">
    <source>
        <dbReference type="SAM" id="Phobius"/>
    </source>
</evidence>
<reference evidence="6" key="1">
    <citation type="submission" date="2016-10" db="EMBL/GenBank/DDBJ databases">
        <authorList>
            <person name="Varghese N."/>
            <person name="Submissions S."/>
        </authorList>
    </citation>
    <scope>NUCLEOTIDE SEQUENCE [LARGE SCALE GENOMIC DNA]</scope>
    <source>
        <strain evidence="6">BL9</strain>
    </source>
</reference>
<keyword evidence="3" id="KW-0472">Membrane</keyword>
<sequence>MENSAAHLTRRKPKKPKKKWKKPLIIILSLLIVLGGIGFIYQKQLVVLAFNLFASGTVKEALDDSYKAAGDKDAPVVQHTDPFSLLLLGIDQRDNEPSRSDTIIYSVVRPEDNKVLLLSIPRDSYTEIVGRDVKSKINSAYAHGEAKMAMDTVEKLLENKVDFYAAINFHGLKDIVDAVGGVELPIKKDIENKSKAHEKLFVQANKPIYNGEEALGYVRYREDSDFNRTMRHRIFLNSFMNRAMEVKNLTKIPDIIKIAGSNFTTNMKSDFIVNFAESLYMKDSIPTISNYMLKGDGKMRSGTWYYDLSDEDLTYVRGMIKSWLDPNTTQLIEPESDDKKEGTESSTQDSITQTEN</sequence>
<keyword evidence="6" id="KW-1185">Reference proteome</keyword>
<dbReference type="PANTHER" id="PTHR33392:SF6">
    <property type="entry name" value="POLYISOPRENYL-TEICHOIC ACID--PEPTIDOGLYCAN TEICHOIC ACID TRANSFERASE TAGU"/>
    <property type="match status" value="1"/>
</dbReference>
<comment type="similarity">
    <text evidence="1">Belongs to the LytR/CpsA/Psr (LCP) family.</text>
</comment>
<dbReference type="Proteomes" id="UP000198538">
    <property type="component" value="Unassembled WGS sequence"/>
</dbReference>
<dbReference type="NCBIfam" id="TIGR00350">
    <property type="entry name" value="lytR_cpsA_psr"/>
    <property type="match status" value="1"/>
</dbReference>
<feature type="region of interest" description="Disordered" evidence="2">
    <location>
        <begin position="330"/>
        <end position="356"/>
    </location>
</feature>
<evidence type="ECO:0000259" key="4">
    <source>
        <dbReference type="Pfam" id="PF03816"/>
    </source>
</evidence>
<feature type="domain" description="Cell envelope-related transcriptional attenuator" evidence="4">
    <location>
        <begin position="99"/>
        <end position="243"/>
    </location>
</feature>
<dbReference type="AlphaFoldDB" id="A0A1G5J5G7"/>
<dbReference type="STRING" id="582692.SAMN05720606_11080"/>
<accession>A0A1G5J5G7</accession>
<dbReference type="InterPro" id="IPR004474">
    <property type="entry name" value="LytR_CpsA_psr"/>
</dbReference>
<dbReference type="EMBL" id="FMVM01000010">
    <property type="protein sequence ID" value="SCY83603.1"/>
    <property type="molecule type" value="Genomic_DNA"/>
</dbReference>
<proteinExistence type="inferred from homology"/>
<gene>
    <name evidence="5" type="ORF">SAMN05720606_11080</name>
</gene>
<feature type="transmembrane region" description="Helical" evidence="3">
    <location>
        <begin position="20"/>
        <end position="41"/>
    </location>
</feature>
<dbReference type="InterPro" id="IPR050922">
    <property type="entry name" value="LytR/CpsA/Psr_CW_biosynth"/>
</dbReference>
<organism evidence="5 6">
    <name type="scientific">Paenibacillus polysaccharolyticus</name>
    <dbReference type="NCBI Taxonomy" id="582692"/>
    <lineage>
        <taxon>Bacteria</taxon>
        <taxon>Bacillati</taxon>
        <taxon>Bacillota</taxon>
        <taxon>Bacilli</taxon>
        <taxon>Bacillales</taxon>
        <taxon>Paenibacillaceae</taxon>
        <taxon>Paenibacillus</taxon>
    </lineage>
</organism>
<dbReference type="Pfam" id="PF03816">
    <property type="entry name" value="LytR_cpsA_psr"/>
    <property type="match status" value="1"/>
</dbReference>
<keyword evidence="3" id="KW-0812">Transmembrane</keyword>
<feature type="compositionally biased region" description="Polar residues" evidence="2">
    <location>
        <begin position="344"/>
        <end position="356"/>
    </location>
</feature>
<dbReference type="PANTHER" id="PTHR33392">
    <property type="entry name" value="POLYISOPRENYL-TEICHOIC ACID--PEPTIDOGLYCAN TEICHOIC ACID TRANSFERASE TAGU"/>
    <property type="match status" value="1"/>
</dbReference>